<name>A0ABY8WB53_9ACTN</name>
<sequence>MPYGIVLLPDPETADRLAEYAAHVGASGEPLMTIGPAAPPHLTLLHADCGAEAAQRWWTCVAGALPPVIWVRLNRLAFSPISPGDFHVPEGGVYAGLEAFRGRELDAAHDTVVRCAGAVDGRPLTGIGDAFSPHITLGVLRRFPAHRVELPADLVTGRFPLRPALGALGRYGTFPDILGPE</sequence>
<evidence type="ECO:0008006" key="3">
    <source>
        <dbReference type="Google" id="ProtNLM"/>
    </source>
</evidence>
<proteinExistence type="predicted"/>
<dbReference type="EMBL" id="CP126980">
    <property type="protein sequence ID" value="WIM93629.1"/>
    <property type="molecule type" value="Genomic_DNA"/>
</dbReference>
<dbReference type="Gene3D" id="3.90.1140.10">
    <property type="entry name" value="Cyclic phosphodiesterase"/>
    <property type="match status" value="1"/>
</dbReference>
<evidence type="ECO:0000313" key="2">
    <source>
        <dbReference type="Proteomes" id="UP001240150"/>
    </source>
</evidence>
<gene>
    <name evidence="1" type="ORF">ACTOB_005614</name>
</gene>
<protein>
    <recommendedName>
        <fullName evidence="3">2'-5' RNA ligase</fullName>
    </recommendedName>
</protein>
<dbReference type="SUPFAM" id="SSF55144">
    <property type="entry name" value="LigT-like"/>
    <property type="match status" value="1"/>
</dbReference>
<dbReference type="InterPro" id="IPR009097">
    <property type="entry name" value="Cyclic_Pdiesterase"/>
</dbReference>
<keyword evidence="2" id="KW-1185">Reference proteome</keyword>
<dbReference type="Proteomes" id="UP001240150">
    <property type="component" value="Chromosome"/>
</dbReference>
<dbReference type="RefSeq" id="WP_284914836.1">
    <property type="nucleotide sequence ID" value="NZ_CP126980.1"/>
</dbReference>
<reference evidence="1 2" key="1">
    <citation type="submission" date="2023-06" db="EMBL/GenBank/DDBJ databases">
        <authorList>
            <person name="Yushchuk O."/>
            <person name="Binda E."/>
            <person name="Ruckert-Reed C."/>
            <person name="Fedorenko V."/>
            <person name="Kalinowski J."/>
            <person name="Marinelli F."/>
        </authorList>
    </citation>
    <scope>NUCLEOTIDE SEQUENCE [LARGE SCALE GENOMIC DNA]</scope>
    <source>
        <strain evidence="1 2">NRRL 3884</strain>
    </source>
</reference>
<organism evidence="1 2">
    <name type="scientific">Actinoplanes oblitus</name>
    <dbReference type="NCBI Taxonomy" id="3040509"/>
    <lineage>
        <taxon>Bacteria</taxon>
        <taxon>Bacillati</taxon>
        <taxon>Actinomycetota</taxon>
        <taxon>Actinomycetes</taxon>
        <taxon>Micromonosporales</taxon>
        <taxon>Micromonosporaceae</taxon>
        <taxon>Actinoplanes</taxon>
    </lineage>
</organism>
<evidence type="ECO:0000313" key="1">
    <source>
        <dbReference type="EMBL" id="WIM93629.1"/>
    </source>
</evidence>
<accession>A0ABY8WB53</accession>